<gene>
    <name evidence="15" type="ORF">ACFQRG_10405</name>
</gene>
<feature type="transmembrane region" description="Helical" evidence="14">
    <location>
        <begin position="6"/>
        <end position="29"/>
    </location>
</feature>
<accession>A0ABW2PW35</accession>
<evidence type="ECO:0000313" key="16">
    <source>
        <dbReference type="Proteomes" id="UP001596505"/>
    </source>
</evidence>
<proteinExistence type="inferred from homology"/>
<dbReference type="NCBIfam" id="NF006922">
    <property type="entry name" value="PRK09410.1-5"/>
    <property type="match status" value="1"/>
</dbReference>
<dbReference type="InterPro" id="IPR004703">
    <property type="entry name" value="PTS_sugar-sp_permease"/>
</dbReference>
<keyword evidence="3" id="KW-0813">Transport</keyword>
<keyword evidence="16" id="KW-1185">Reference proteome</keyword>
<sequence>MKDLLNVLIGIASTPALLVALIAVIGLILQKKSISNILQGGIKTFVGFLVLTGGAGIVQSSLTPFGEMFKHAFSVTGVVPNNEAIVALALTKYGTPTALIMLVGMVVNILIARFTRFKYIYLTGYATLYMSCMIAVIMSVSGFTTVPLILLGGLILGMANALSPAILQPFIKSVTGTNDIAMGHTGNFGYMISAVIGKLFGNKSRSTEDLKVPKGLSFLRDSTVAIAITMGIIYVILAIFAGKGYIEAKLSDGTNFIIYAIQMAGTFAAGVFVILSGVRLILGEIIPAFKGISEKLVPNSKPALDCPIVFPYAPNAVLIGFFSSFVGGIVSMFIMIAFHTVIVLPGVVPHFFCGATAGVFGNATGGRRGAILGSFIQGIVISFMPLALMPVLGNLGFANSTFSDTDYGVVGLFLGGLGTTGGIVMITTGIFAVLAIMLLLTVFKKKPVNTDTVVKK</sequence>
<evidence type="ECO:0000256" key="3">
    <source>
        <dbReference type="ARBA" id="ARBA00022448"/>
    </source>
</evidence>
<comment type="function">
    <text evidence="10">The phosphoenolpyruvate-dependent sugar phosphotransferase system (sugar PTS), a major carbohydrate active transport system, catalyzes the phosphorylation of incoming sugar substrates concomitantly with their translocation across the cell membrane. The enzyme II UlaABC PTS system is involved in ascorbate transport.</text>
</comment>
<keyword evidence="6" id="KW-0598">Phosphotransferase system</keyword>
<dbReference type="NCBIfam" id="NF009553">
    <property type="entry name" value="PRK12997.1-5"/>
    <property type="match status" value="1"/>
</dbReference>
<protein>
    <recommendedName>
        <fullName evidence="12">Ascorbate-specific PTS system EIIC component</fullName>
    </recommendedName>
    <alternativeName>
        <fullName evidence="13">Ascorbate-specific permease IIC component UlaA</fullName>
    </alternativeName>
</protein>
<name>A0ABW2PW35_9BACL</name>
<evidence type="ECO:0000256" key="11">
    <source>
        <dbReference type="ARBA" id="ARBA00038218"/>
    </source>
</evidence>
<evidence type="ECO:0000256" key="4">
    <source>
        <dbReference type="ARBA" id="ARBA00022475"/>
    </source>
</evidence>
<evidence type="ECO:0000256" key="1">
    <source>
        <dbReference type="ARBA" id="ARBA00004651"/>
    </source>
</evidence>
<feature type="transmembrane region" description="Helical" evidence="14">
    <location>
        <begin position="316"/>
        <end position="336"/>
    </location>
</feature>
<keyword evidence="5" id="KW-0762">Sugar transport</keyword>
<comment type="similarity">
    <text evidence="11">Belongs to the UlaA family.</text>
</comment>
<feature type="transmembrane region" description="Helical" evidence="14">
    <location>
        <begin position="146"/>
        <end position="167"/>
    </location>
</feature>
<feature type="transmembrane region" description="Helical" evidence="14">
    <location>
        <begin position="412"/>
        <end position="440"/>
    </location>
</feature>
<dbReference type="Pfam" id="PF03611">
    <property type="entry name" value="EIIC-GAT"/>
    <property type="match status" value="1"/>
</dbReference>
<keyword evidence="8 14" id="KW-1133">Transmembrane helix</keyword>
<dbReference type="PANTHER" id="PTHR33843">
    <property type="entry name" value="ASCORBATE-SPECIFIC PTS SYSTEM EIIC COMPONENT"/>
    <property type="match status" value="1"/>
</dbReference>
<evidence type="ECO:0000256" key="9">
    <source>
        <dbReference type="ARBA" id="ARBA00023136"/>
    </source>
</evidence>
<evidence type="ECO:0000256" key="5">
    <source>
        <dbReference type="ARBA" id="ARBA00022597"/>
    </source>
</evidence>
<evidence type="ECO:0000256" key="13">
    <source>
        <dbReference type="ARBA" id="ARBA00042859"/>
    </source>
</evidence>
<evidence type="ECO:0000256" key="8">
    <source>
        <dbReference type="ARBA" id="ARBA00022989"/>
    </source>
</evidence>
<feature type="transmembrane region" description="Helical" evidence="14">
    <location>
        <begin position="342"/>
        <end position="363"/>
    </location>
</feature>
<evidence type="ECO:0000256" key="14">
    <source>
        <dbReference type="SAM" id="Phobius"/>
    </source>
</evidence>
<feature type="transmembrane region" description="Helical" evidence="14">
    <location>
        <begin position="370"/>
        <end position="392"/>
    </location>
</feature>
<feature type="transmembrane region" description="Helical" evidence="14">
    <location>
        <begin position="257"/>
        <end position="282"/>
    </location>
</feature>
<keyword evidence="9 14" id="KW-0472">Membrane</keyword>
<dbReference type="RefSeq" id="WP_380965851.1">
    <property type="nucleotide sequence ID" value="NZ_JBHTCO010000012.1"/>
</dbReference>
<evidence type="ECO:0000256" key="2">
    <source>
        <dbReference type="ARBA" id="ARBA00011738"/>
    </source>
</evidence>
<feature type="transmembrane region" description="Helical" evidence="14">
    <location>
        <begin position="119"/>
        <end position="140"/>
    </location>
</feature>
<feature type="transmembrane region" description="Helical" evidence="14">
    <location>
        <begin position="93"/>
        <end position="112"/>
    </location>
</feature>
<comment type="caution">
    <text evidence="15">The sequence shown here is derived from an EMBL/GenBank/DDBJ whole genome shotgun (WGS) entry which is preliminary data.</text>
</comment>
<feature type="transmembrane region" description="Helical" evidence="14">
    <location>
        <begin position="41"/>
        <end position="62"/>
    </location>
</feature>
<keyword evidence="4" id="KW-1003">Cell membrane</keyword>
<comment type="subcellular location">
    <subcellularLocation>
        <location evidence="1">Cell membrane</location>
        <topology evidence="1">Multi-pass membrane protein</topology>
    </subcellularLocation>
</comment>
<organism evidence="15 16">
    <name type="scientific">Scopulibacillus cellulosilyticus</name>
    <dbReference type="NCBI Taxonomy" id="2665665"/>
    <lineage>
        <taxon>Bacteria</taxon>
        <taxon>Bacillati</taxon>
        <taxon>Bacillota</taxon>
        <taxon>Bacilli</taxon>
        <taxon>Bacillales</taxon>
        <taxon>Sporolactobacillaceae</taxon>
        <taxon>Scopulibacillus</taxon>
    </lineage>
</organism>
<evidence type="ECO:0000256" key="12">
    <source>
        <dbReference type="ARBA" id="ARBA00039702"/>
    </source>
</evidence>
<dbReference type="NCBIfam" id="NF006920">
    <property type="entry name" value="PRK09410.1-2"/>
    <property type="match status" value="1"/>
</dbReference>
<reference evidence="16" key="1">
    <citation type="journal article" date="2019" name="Int. J. Syst. Evol. Microbiol.">
        <title>The Global Catalogue of Microorganisms (GCM) 10K type strain sequencing project: providing services to taxonomists for standard genome sequencing and annotation.</title>
        <authorList>
            <consortium name="The Broad Institute Genomics Platform"/>
            <consortium name="The Broad Institute Genome Sequencing Center for Infectious Disease"/>
            <person name="Wu L."/>
            <person name="Ma J."/>
        </authorList>
    </citation>
    <scope>NUCLEOTIDE SEQUENCE [LARGE SCALE GENOMIC DNA]</scope>
    <source>
        <strain evidence="16">CGMCC 1.16305</strain>
    </source>
</reference>
<dbReference type="PANTHER" id="PTHR33843:SF4">
    <property type="entry name" value="ASCORBATE-SPECIFIC PTS SYSTEM EIIC COMPONENT"/>
    <property type="match status" value="1"/>
</dbReference>
<evidence type="ECO:0000256" key="10">
    <source>
        <dbReference type="ARBA" id="ARBA00037387"/>
    </source>
</evidence>
<dbReference type="EMBL" id="JBHTCO010000012">
    <property type="protein sequence ID" value="MFC7393369.1"/>
    <property type="molecule type" value="Genomic_DNA"/>
</dbReference>
<evidence type="ECO:0000313" key="15">
    <source>
        <dbReference type="EMBL" id="MFC7393369.1"/>
    </source>
</evidence>
<evidence type="ECO:0000256" key="7">
    <source>
        <dbReference type="ARBA" id="ARBA00022692"/>
    </source>
</evidence>
<dbReference type="InterPro" id="IPR051562">
    <property type="entry name" value="Ascorbate-PTS_EIIC"/>
</dbReference>
<dbReference type="Proteomes" id="UP001596505">
    <property type="component" value="Unassembled WGS sequence"/>
</dbReference>
<comment type="subunit">
    <text evidence="2">Homodimer.</text>
</comment>
<evidence type="ECO:0000256" key="6">
    <source>
        <dbReference type="ARBA" id="ARBA00022683"/>
    </source>
</evidence>
<keyword evidence="7 14" id="KW-0812">Transmembrane</keyword>
<feature type="transmembrane region" description="Helical" evidence="14">
    <location>
        <begin position="224"/>
        <end position="245"/>
    </location>
</feature>